<gene>
    <name evidence="3" type="primary">Aste57867_22676</name>
    <name evidence="2" type="ORF">As57867_022606</name>
    <name evidence="3" type="ORF">ASTE57867_22676</name>
</gene>
<dbReference type="EMBL" id="CAADRA010007164">
    <property type="protein sequence ID" value="VFT99330.1"/>
    <property type="molecule type" value="Genomic_DNA"/>
</dbReference>
<reference evidence="2" key="2">
    <citation type="submission" date="2019-06" db="EMBL/GenBank/DDBJ databases">
        <title>Genomics analysis of Aphanomyces spp. identifies a new class of oomycete effector associated with host adaptation.</title>
        <authorList>
            <person name="Gaulin E."/>
        </authorList>
    </citation>
    <scope>NUCLEOTIDE SEQUENCE</scope>
    <source>
        <strain evidence="2">CBS 578.67</strain>
    </source>
</reference>
<organism evidence="3 4">
    <name type="scientific">Aphanomyces stellatus</name>
    <dbReference type="NCBI Taxonomy" id="120398"/>
    <lineage>
        <taxon>Eukaryota</taxon>
        <taxon>Sar</taxon>
        <taxon>Stramenopiles</taxon>
        <taxon>Oomycota</taxon>
        <taxon>Saprolegniomycetes</taxon>
        <taxon>Saprolegniales</taxon>
        <taxon>Verrucalvaceae</taxon>
        <taxon>Aphanomyces</taxon>
    </lineage>
</organism>
<feature type="transmembrane region" description="Helical" evidence="1">
    <location>
        <begin position="184"/>
        <end position="203"/>
    </location>
</feature>
<evidence type="ECO:0000313" key="4">
    <source>
        <dbReference type="Proteomes" id="UP000332933"/>
    </source>
</evidence>
<dbReference type="EMBL" id="VJMH01007138">
    <property type="protein sequence ID" value="KAF0685435.1"/>
    <property type="molecule type" value="Genomic_DNA"/>
</dbReference>
<keyword evidence="1" id="KW-0812">Transmembrane</keyword>
<name>A0A485LKV0_9STRA</name>
<keyword evidence="1" id="KW-1133">Transmembrane helix</keyword>
<dbReference type="Proteomes" id="UP000332933">
    <property type="component" value="Unassembled WGS sequence"/>
</dbReference>
<feature type="transmembrane region" description="Helical" evidence="1">
    <location>
        <begin position="148"/>
        <end position="172"/>
    </location>
</feature>
<keyword evidence="1" id="KW-0472">Membrane</keyword>
<evidence type="ECO:0000313" key="3">
    <source>
        <dbReference type="EMBL" id="VFT99330.1"/>
    </source>
</evidence>
<feature type="transmembrane region" description="Helical" evidence="1">
    <location>
        <begin position="234"/>
        <end position="254"/>
    </location>
</feature>
<dbReference type="AlphaFoldDB" id="A0A485LKV0"/>
<keyword evidence="4" id="KW-1185">Reference proteome</keyword>
<sequence length="480" mass="54028">MCSIKLYNMFVGPGSFYQVAVINRADYDAHTRQWLHEPHGSWQNGWYTFPDGVTRYYSHMQNDLRWKDHVGGLGVASVVYDALTQDVVDCLANPQPCENQVDIVWDGLLAQNTTELWAECVCIQDPHRNGVVWYSVEDEYLLSNNFDWSVVVANISVFGLLVRWGVAFVALWRGYRFKTSDWHGCGIGIASCSKTFVLLPILLSPSFKVMGLCFWSSCIRFEGDLQVVTDAWNIVYPGIAQFVLVYFALLNWLAKACRVRMSDRTFGPVLLAFCVAHWCRQETFNTFGPAMGLISRAETRFFAAQFPSAKLTDVVFGQALLIGGNIKAIFVGKLIVLGLPVVDLLLFSDRVGPACKFHPMSAATKQKRPECAIETTLAIRANQCGGLGASTMYTPAGGLNGYEVVRLGYLLFGVDSLISFDDYYVIVSSVVSNYVNETYNLRILVLDMHHDPICFSRGMCHWGDPRFRHRWFHVKSTDLD</sequence>
<evidence type="ECO:0000256" key="1">
    <source>
        <dbReference type="SAM" id="Phobius"/>
    </source>
</evidence>
<evidence type="ECO:0000313" key="2">
    <source>
        <dbReference type="EMBL" id="KAF0685435.1"/>
    </source>
</evidence>
<accession>A0A485LKV0</accession>
<dbReference type="OrthoDB" id="62228at2759"/>
<reference evidence="3 4" key="1">
    <citation type="submission" date="2019-03" db="EMBL/GenBank/DDBJ databases">
        <authorList>
            <person name="Gaulin E."/>
            <person name="Dumas B."/>
        </authorList>
    </citation>
    <scope>NUCLEOTIDE SEQUENCE [LARGE SCALE GENOMIC DNA]</scope>
    <source>
        <strain evidence="3">CBS 568.67</strain>
    </source>
</reference>
<proteinExistence type="predicted"/>
<protein>
    <submittedName>
        <fullName evidence="3">Aste57867_22676 protein</fullName>
    </submittedName>
</protein>